<accession>A0A5D0R618</accession>
<dbReference type="AlphaFoldDB" id="A0A5D0R618"/>
<keyword evidence="3" id="KW-1185">Reference proteome</keyword>
<protein>
    <submittedName>
        <fullName evidence="2">Uncharacterized protein</fullName>
    </submittedName>
</protein>
<keyword evidence="1" id="KW-0175">Coiled coil</keyword>
<dbReference type="Proteomes" id="UP000323720">
    <property type="component" value="Unassembled WGS sequence"/>
</dbReference>
<dbReference type="EMBL" id="VSKK01000002">
    <property type="protein sequence ID" value="TYB77080.1"/>
    <property type="molecule type" value="Genomic_DNA"/>
</dbReference>
<dbReference type="RefSeq" id="WP_148403959.1">
    <property type="nucleotide sequence ID" value="NZ_VSKK01000002.1"/>
</dbReference>
<name>A0A5D0R618_9FLAO</name>
<comment type="caution">
    <text evidence="2">The sequence shown here is derived from an EMBL/GenBank/DDBJ whole genome shotgun (WGS) entry which is preliminary data.</text>
</comment>
<dbReference type="OrthoDB" id="1149272at2"/>
<organism evidence="2 3">
    <name type="scientific">Bizionia myxarmorum</name>
    <dbReference type="NCBI Taxonomy" id="291186"/>
    <lineage>
        <taxon>Bacteria</taxon>
        <taxon>Pseudomonadati</taxon>
        <taxon>Bacteroidota</taxon>
        <taxon>Flavobacteriia</taxon>
        <taxon>Flavobacteriales</taxon>
        <taxon>Flavobacteriaceae</taxon>
        <taxon>Bizionia</taxon>
    </lineage>
</organism>
<feature type="coiled-coil region" evidence="1">
    <location>
        <begin position="7"/>
        <end position="34"/>
    </location>
</feature>
<evidence type="ECO:0000313" key="2">
    <source>
        <dbReference type="EMBL" id="TYB77080.1"/>
    </source>
</evidence>
<evidence type="ECO:0000256" key="1">
    <source>
        <dbReference type="SAM" id="Coils"/>
    </source>
</evidence>
<evidence type="ECO:0000313" key="3">
    <source>
        <dbReference type="Proteomes" id="UP000323720"/>
    </source>
</evidence>
<reference evidence="2 3" key="1">
    <citation type="submission" date="2019-08" db="EMBL/GenBank/DDBJ databases">
        <title>Genomes of Antarctic Bizionia species.</title>
        <authorList>
            <person name="Bowman J.P."/>
        </authorList>
    </citation>
    <scope>NUCLEOTIDE SEQUENCE [LARGE SCALE GENOMIC DNA]</scope>
    <source>
        <strain evidence="2 3">ADA-4</strain>
    </source>
</reference>
<sequence>MKNYKTFTEIETDLKRLKLERQIALEELKWLKSEFKEDIKPSNWFGTTIKSAARRGLYNILNRFVK</sequence>
<proteinExistence type="predicted"/>
<gene>
    <name evidence="2" type="ORF">ES674_10340</name>
</gene>